<feature type="transmembrane region" description="Helical" evidence="1">
    <location>
        <begin position="105"/>
        <end position="126"/>
    </location>
</feature>
<dbReference type="EMBL" id="CP081869">
    <property type="protein sequence ID" value="QZO01824.1"/>
    <property type="molecule type" value="Genomic_DNA"/>
</dbReference>
<feature type="transmembrane region" description="Helical" evidence="1">
    <location>
        <begin position="132"/>
        <end position="151"/>
    </location>
</feature>
<feature type="transmembrane region" description="Helical" evidence="1">
    <location>
        <begin position="22"/>
        <end position="43"/>
    </location>
</feature>
<sequence>MADVAAASGRGPALKARRSREVVAMAAVAALAPVLAAFVGVAVEGTPWAELGGAAYVRLSGAGVPLAIFVMAMIATHEVVGDPTRLAVARRRRAAARWAKRKRRLAYFVTAPLVIALFVFGAFAALPFAALVALFLLATAALAAALVALAARPRAASLPAAAVAGIVCCRLWTDAFDAAVRLVG</sequence>
<keyword evidence="1" id="KW-0812">Transmembrane</keyword>
<gene>
    <name evidence="2" type="ORF">K6K41_10955</name>
</gene>
<accession>A0A9E6RE93</accession>
<evidence type="ECO:0000256" key="1">
    <source>
        <dbReference type="SAM" id="Phobius"/>
    </source>
</evidence>
<proteinExistence type="predicted"/>
<evidence type="ECO:0000313" key="2">
    <source>
        <dbReference type="EMBL" id="QZO01824.1"/>
    </source>
</evidence>
<evidence type="ECO:0000313" key="3">
    <source>
        <dbReference type="Proteomes" id="UP000825701"/>
    </source>
</evidence>
<dbReference type="Proteomes" id="UP000825701">
    <property type="component" value="Chromosome"/>
</dbReference>
<dbReference type="RefSeq" id="WP_261405165.1">
    <property type="nucleotide sequence ID" value="NZ_CP081869.1"/>
</dbReference>
<feature type="transmembrane region" description="Helical" evidence="1">
    <location>
        <begin position="63"/>
        <end position="84"/>
    </location>
</feature>
<name>A0A9E6RE93_9HYPH</name>
<keyword evidence="1" id="KW-1133">Transmembrane helix</keyword>
<protein>
    <submittedName>
        <fullName evidence="2">Uncharacterized protein</fullName>
    </submittedName>
</protein>
<dbReference type="KEGG" id="cmet:K6K41_10955"/>
<organism evidence="2 3">
    <name type="scientific">Chenggangzhangella methanolivorans</name>
    <dbReference type="NCBI Taxonomy" id="1437009"/>
    <lineage>
        <taxon>Bacteria</taxon>
        <taxon>Pseudomonadati</taxon>
        <taxon>Pseudomonadota</taxon>
        <taxon>Alphaproteobacteria</taxon>
        <taxon>Hyphomicrobiales</taxon>
        <taxon>Methylopilaceae</taxon>
        <taxon>Chenggangzhangella</taxon>
    </lineage>
</organism>
<keyword evidence="1" id="KW-0472">Membrane</keyword>
<dbReference type="AlphaFoldDB" id="A0A9E6RE93"/>
<reference evidence="2" key="1">
    <citation type="submission" date="2021-08" db="EMBL/GenBank/DDBJ databases">
        <authorList>
            <person name="Zhang H."/>
            <person name="Xu M."/>
            <person name="Yu Z."/>
            <person name="Yang L."/>
            <person name="Cai Y."/>
        </authorList>
    </citation>
    <scope>NUCLEOTIDE SEQUENCE</scope>
    <source>
        <strain evidence="2">CHL1</strain>
    </source>
</reference>
<keyword evidence="3" id="KW-1185">Reference proteome</keyword>